<dbReference type="AlphaFoldDB" id="A0A9P5C2T3"/>
<sequence length="426" mass="45803">MNIFDIFTIAAFLMRAHALPAPSSVQSDLTLHTPSSITWAACPSEVLGASLLQCASYSVPVDWNEPHGEHFDLGLVKLPGTPSNSTFQKVGTLFVNPGGPGGPASQFVAALALGSIKSEYLGSFDIVGLDPRGVGLSHQVQCDPAIYAERVSLFPQTGEEFAKLKDKNRRFGESCLNRTGGVFEHLDTISVGKDHEAVRIALGDEPINFLGLSYGSQLGAQYADLFPNNIRTLATVNDKDILFNSHQYLTFKQNLGLGSSWDILASALNNSSKGDASALSTKLADPTAYSFLPIGCLDWTRKASSTLPEILAQQIMAKEYAPLTQGGSQMWQLQHACLGWPAKIQNPPKKLNVKTNATILLTQSTSDPSTGFSWALGILEEFQNKVLVMRKGDGHTSLPLGGKTAETILRYLITSKAPEPGLVLDS</sequence>
<evidence type="ECO:0000256" key="1">
    <source>
        <dbReference type="ARBA" id="ARBA00010088"/>
    </source>
</evidence>
<name>A0A9P5C2T3_9PLEO</name>
<feature type="chain" id="PRO_5040148651" description="AB hydrolase-1 domain-containing protein" evidence="3">
    <location>
        <begin position="19"/>
        <end position="426"/>
    </location>
</feature>
<evidence type="ECO:0000313" key="7">
    <source>
        <dbReference type="Proteomes" id="UP000758155"/>
    </source>
</evidence>
<evidence type="ECO:0008006" key="8">
    <source>
        <dbReference type="Google" id="ProtNLM"/>
    </source>
</evidence>
<dbReference type="GO" id="GO:0016787">
    <property type="term" value="F:hydrolase activity"/>
    <property type="evidence" value="ECO:0007669"/>
    <property type="project" value="UniProtKB-KW"/>
</dbReference>
<dbReference type="InterPro" id="IPR029058">
    <property type="entry name" value="AB_hydrolase_fold"/>
</dbReference>
<protein>
    <recommendedName>
        <fullName evidence="8">AB hydrolase-1 domain-containing protein</fullName>
    </recommendedName>
</protein>
<evidence type="ECO:0000259" key="4">
    <source>
        <dbReference type="Pfam" id="PF00561"/>
    </source>
</evidence>
<comment type="caution">
    <text evidence="6">The sequence shown here is derived from an EMBL/GenBank/DDBJ whole genome shotgun (WGS) entry which is preliminary data.</text>
</comment>
<evidence type="ECO:0000256" key="3">
    <source>
        <dbReference type="SAM" id="SignalP"/>
    </source>
</evidence>
<dbReference type="InterPro" id="IPR051601">
    <property type="entry name" value="Serine_prot/Carboxylest_S33"/>
</dbReference>
<dbReference type="EMBL" id="SWKV01000016">
    <property type="protein sequence ID" value="KAF3042318.1"/>
    <property type="molecule type" value="Genomic_DNA"/>
</dbReference>
<dbReference type="Proteomes" id="UP000758155">
    <property type="component" value="Unassembled WGS sequence"/>
</dbReference>
<feature type="domain" description="AB hydrolase-1" evidence="4">
    <location>
        <begin position="92"/>
        <end position="238"/>
    </location>
</feature>
<dbReference type="SUPFAM" id="SSF53474">
    <property type="entry name" value="alpha/beta-Hydrolases"/>
    <property type="match status" value="1"/>
</dbReference>
<keyword evidence="3" id="KW-0732">Signal</keyword>
<reference evidence="6" key="1">
    <citation type="submission" date="2019-04" db="EMBL/GenBank/DDBJ databases">
        <title>Sequencing of skin fungus with MAO and IRED activity.</title>
        <authorList>
            <person name="Marsaioli A.J."/>
            <person name="Bonatto J.M.C."/>
            <person name="Reis Junior O."/>
        </authorList>
    </citation>
    <scope>NUCLEOTIDE SEQUENCE</scope>
    <source>
        <strain evidence="6">28M1</strain>
    </source>
</reference>
<feature type="signal peptide" evidence="3">
    <location>
        <begin position="1"/>
        <end position="18"/>
    </location>
</feature>
<keyword evidence="2" id="KW-0378">Hydrolase</keyword>
<dbReference type="OrthoDB" id="425534at2759"/>
<keyword evidence="7" id="KW-1185">Reference proteome</keyword>
<dbReference type="InterPro" id="IPR000073">
    <property type="entry name" value="AB_hydrolase_1"/>
</dbReference>
<dbReference type="Pfam" id="PF00561">
    <property type="entry name" value="Abhydrolase_1"/>
    <property type="match status" value="1"/>
</dbReference>
<dbReference type="InterPro" id="IPR013595">
    <property type="entry name" value="Pept_S33_TAP-like_C"/>
</dbReference>
<comment type="similarity">
    <text evidence="1">Belongs to the peptidase S33 family.</text>
</comment>
<dbReference type="Gene3D" id="3.40.50.1820">
    <property type="entry name" value="alpha/beta hydrolase"/>
    <property type="match status" value="1"/>
</dbReference>
<dbReference type="PANTHER" id="PTHR43248">
    <property type="entry name" value="2-SUCCINYL-6-HYDROXY-2,4-CYCLOHEXADIENE-1-CARBOXYLATE SYNTHASE"/>
    <property type="match status" value="1"/>
</dbReference>
<evidence type="ECO:0000313" key="6">
    <source>
        <dbReference type="EMBL" id="KAF3042318.1"/>
    </source>
</evidence>
<dbReference type="PANTHER" id="PTHR43248:SF30">
    <property type="entry name" value="AB HYDROLASE-1 DOMAIN-CONTAINING PROTEIN"/>
    <property type="match status" value="1"/>
</dbReference>
<proteinExistence type="inferred from homology"/>
<evidence type="ECO:0000259" key="5">
    <source>
        <dbReference type="Pfam" id="PF08386"/>
    </source>
</evidence>
<dbReference type="Pfam" id="PF08386">
    <property type="entry name" value="Abhydrolase_4"/>
    <property type="match status" value="1"/>
</dbReference>
<organism evidence="6 7">
    <name type="scientific">Didymella heteroderae</name>
    <dbReference type="NCBI Taxonomy" id="1769908"/>
    <lineage>
        <taxon>Eukaryota</taxon>
        <taxon>Fungi</taxon>
        <taxon>Dikarya</taxon>
        <taxon>Ascomycota</taxon>
        <taxon>Pezizomycotina</taxon>
        <taxon>Dothideomycetes</taxon>
        <taxon>Pleosporomycetidae</taxon>
        <taxon>Pleosporales</taxon>
        <taxon>Pleosporineae</taxon>
        <taxon>Didymellaceae</taxon>
        <taxon>Didymella</taxon>
    </lineage>
</organism>
<evidence type="ECO:0000256" key="2">
    <source>
        <dbReference type="ARBA" id="ARBA00022801"/>
    </source>
</evidence>
<feature type="domain" description="Peptidase S33 tripeptidyl aminopeptidase-like C-terminal" evidence="5">
    <location>
        <begin position="328"/>
        <end position="421"/>
    </location>
</feature>
<gene>
    <name evidence="6" type="ORF">E8E12_000768</name>
</gene>
<accession>A0A9P5C2T3</accession>